<evidence type="ECO:0000313" key="4">
    <source>
        <dbReference type="Proteomes" id="UP000298030"/>
    </source>
</evidence>
<keyword evidence="1" id="KW-0472">Membrane</keyword>
<keyword evidence="1" id="KW-0812">Transmembrane</keyword>
<feature type="transmembrane region" description="Helical" evidence="1">
    <location>
        <begin position="21"/>
        <end position="38"/>
    </location>
</feature>
<dbReference type="InterPro" id="IPR045340">
    <property type="entry name" value="DUF6533"/>
</dbReference>
<evidence type="ECO:0000259" key="2">
    <source>
        <dbReference type="Pfam" id="PF20151"/>
    </source>
</evidence>
<dbReference type="Proteomes" id="UP000298030">
    <property type="component" value="Unassembled WGS sequence"/>
</dbReference>
<feature type="domain" description="DUF6533" evidence="2">
    <location>
        <begin position="24"/>
        <end position="68"/>
    </location>
</feature>
<name>A0A4Y7TB19_COPMI</name>
<feature type="transmembrane region" description="Helical" evidence="1">
    <location>
        <begin position="58"/>
        <end position="77"/>
    </location>
</feature>
<keyword evidence="4" id="KW-1185">Reference proteome</keyword>
<dbReference type="OrthoDB" id="3350812at2759"/>
<feature type="transmembrane region" description="Helical" evidence="1">
    <location>
        <begin position="97"/>
        <end position="117"/>
    </location>
</feature>
<feature type="transmembrane region" description="Helical" evidence="1">
    <location>
        <begin position="124"/>
        <end position="145"/>
    </location>
</feature>
<feature type="transmembrane region" description="Helical" evidence="1">
    <location>
        <begin position="215"/>
        <end position="236"/>
    </location>
</feature>
<reference evidence="3 4" key="1">
    <citation type="journal article" date="2019" name="Nat. Ecol. Evol.">
        <title>Megaphylogeny resolves global patterns of mushroom evolution.</title>
        <authorList>
            <person name="Varga T."/>
            <person name="Krizsan K."/>
            <person name="Foldi C."/>
            <person name="Dima B."/>
            <person name="Sanchez-Garcia M."/>
            <person name="Sanchez-Ramirez S."/>
            <person name="Szollosi G.J."/>
            <person name="Szarkandi J.G."/>
            <person name="Papp V."/>
            <person name="Albert L."/>
            <person name="Andreopoulos W."/>
            <person name="Angelini C."/>
            <person name="Antonin V."/>
            <person name="Barry K.W."/>
            <person name="Bougher N.L."/>
            <person name="Buchanan P."/>
            <person name="Buyck B."/>
            <person name="Bense V."/>
            <person name="Catcheside P."/>
            <person name="Chovatia M."/>
            <person name="Cooper J."/>
            <person name="Damon W."/>
            <person name="Desjardin D."/>
            <person name="Finy P."/>
            <person name="Geml J."/>
            <person name="Haridas S."/>
            <person name="Hughes K."/>
            <person name="Justo A."/>
            <person name="Karasinski D."/>
            <person name="Kautmanova I."/>
            <person name="Kiss B."/>
            <person name="Kocsube S."/>
            <person name="Kotiranta H."/>
            <person name="LaButti K.M."/>
            <person name="Lechner B.E."/>
            <person name="Liimatainen K."/>
            <person name="Lipzen A."/>
            <person name="Lukacs Z."/>
            <person name="Mihaltcheva S."/>
            <person name="Morgado L.N."/>
            <person name="Niskanen T."/>
            <person name="Noordeloos M.E."/>
            <person name="Ohm R.A."/>
            <person name="Ortiz-Santana B."/>
            <person name="Ovrebo C."/>
            <person name="Racz N."/>
            <person name="Riley R."/>
            <person name="Savchenko A."/>
            <person name="Shiryaev A."/>
            <person name="Soop K."/>
            <person name="Spirin V."/>
            <person name="Szebenyi C."/>
            <person name="Tomsovsky M."/>
            <person name="Tulloss R.E."/>
            <person name="Uehling J."/>
            <person name="Grigoriev I.V."/>
            <person name="Vagvolgyi C."/>
            <person name="Papp T."/>
            <person name="Martin F.M."/>
            <person name="Miettinen O."/>
            <person name="Hibbett D.S."/>
            <person name="Nagy L.G."/>
        </authorList>
    </citation>
    <scope>NUCLEOTIDE SEQUENCE [LARGE SCALE GENOMIC DNA]</scope>
    <source>
        <strain evidence="3 4">FP101781</strain>
    </source>
</reference>
<keyword evidence="1" id="KW-1133">Transmembrane helix</keyword>
<accession>A0A4Y7TB19</accession>
<evidence type="ECO:0000313" key="3">
    <source>
        <dbReference type="EMBL" id="TEB31134.1"/>
    </source>
</evidence>
<dbReference type="EMBL" id="QPFP01000020">
    <property type="protein sequence ID" value="TEB31134.1"/>
    <property type="molecule type" value="Genomic_DNA"/>
</dbReference>
<sequence length="319" mass="36310">MSDSTQALIALLVEAQRAVKIVGYVTMSSHALVIADFVHTFPDEVRLMWPTPLSLPKVLFFIPRYYIFANNVFWALSMYRTDLTPEECTIDFRRLTLSSQMVVLISEAILFFRVYAFSGENKKLLVWLVLQFLGLYIGGKVYLLVKYMQSVKFVQFPFTGMYCIPAEVEHQYLSYVFALLLVNIVVIMGIMMVLAFLKHRNLKSNLLRVFYRDGIYYFVLLSSFAIANIIINAAFSNGGLEYLFINMEVNLHVILSTRMILHLRLWAERDSNNGALGSGAAGRFTPGSRPKFLSAIRFKSRTIDSSLSQGSRGNDIPLN</sequence>
<feature type="transmembrane region" description="Helical" evidence="1">
    <location>
        <begin position="172"/>
        <end position="194"/>
    </location>
</feature>
<dbReference type="Pfam" id="PF20151">
    <property type="entry name" value="DUF6533"/>
    <property type="match status" value="1"/>
</dbReference>
<comment type="caution">
    <text evidence="3">The sequence shown here is derived from an EMBL/GenBank/DDBJ whole genome shotgun (WGS) entry which is preliminary data.</text>
</comment>
<organism evidence="3 4">
    <name type="scientific">Coprinellus micaceus</name>
    <name type="common">Glistening ink-cap mushroom</name>
    <name type="synonym">Coprinus micaceus</name>
    <dbReference type="NCBI Taxonomy" id="71717"/>
    <lineage>
        <taxon>Eukaryota</taxon>
        <taxon>Fungi</taxon>
        <taxon>Dikarya</taxon>
        <taxon>Basidiomycota</taxon>
        <taxon>Agaricomycotina</taxon>
        <taxon>Agaricomycetes</taxon>
        <taxon>Agaricomycetidae</taxon>
        <taxon>Agaricales</taxon>
        <taxon>Agaricineae</taxon>
        <taxon>Psathyrellaceae</taxon>
        <taxon>Coprinellus</taxon>
    </lineage>
</organism>
<gene>
    <name evidence="3" type="ORF">FA13DRAFT_1791839</name>
</gene>
<evidence type="ECO:0000256" key="1">
    <source>
        <dbReference type="SAM" id="Phobius"/>
    </source>
</evidence>
<proteinExistence type="predicted"/>
<dbReference type="AlphaFoldDB" id="A0A4Y7TB19"/>
<protein>
    <recommendedName>
        <fullName evidence="2">DUF6533 domain-containing protein</fullName>
    </recommendedName>
</protein>